<keyword evidence="2" id="KW-1185">Reference proteome</keyword>
<name>A0ABQ9YW97_9CRUS</name>
<sequence length="105" mass="11949">MFAKLVYSARQGLHFRKVRECTCTTVGRDIVCATLAPCRRSLSLFGAHSEATKIRRLLEWIAFPYANINQSRPIAITWPFPVMDLLDYVPVSLSKSCQNETTIEK</sequence>
<gene>
    <name evidence="1" type="ORF">OUZ56_006656</name>
</gene>
<accession>A0ABQ9YW97</accession>
<proteinExistence type="predicted"/>
<reference evidence="1 2" key="1">
    <citation type="journal article" date="2023" name="Nucleic Acids Res.">
        <title>The hologenome of Daphnia magna reveals possible DNA methylation and microbiome-mediated evolution of the host genome.</title>
        <authorList>
            <person name="Chaturvedi A."/>
            <person name="Li X."/>
            <person name="Dhandapani V."/>
            <person name="Marshall H."/>
            <person name="Kissane S."/>
            <person name="Cuenca-Cambronero M."/>
            <person name="Asole G."/>
            <person name="Calvet F."/>
            <person name="Ruiz-Romero M."/>
            <person name="Marangio P."/>
            <person name="Guigo R."/>
            <person name="Rago D."/>
            <person name="Mirbahai L."/>
            <person name="Eastwood N."/>
            <person name="Colbourne J.K."/>
            <person name="Zhou J."/>
            <person name="Mallon E."/>
            <person name="Orsini L."/>
        </authorList>
    </citation>
    <scope>NUCLEOTIDE SEQUENCE [LARGE SCALE GENOMIC DNA]</scope>
    <source>
        <strain evidence="1">LRV0_1</strain>
    </source>
</reference>
<organism evidence="1 2">
    <name type="scientific">Daphnia magna</name>
    <dbReference type="NCBI Taxonomy" id="35525"/>
    <lineage>
        <taxon>Eukaryota</taxon>
        <taxon>Metazoa</taxon>
        <taxon>Ecdysozoa</taxon>
        <taxon>Arthropoda</taxon>
        <taxon>Crustacea</taxon>
        <taxon>Branchiopoda</taxon>
        <taxon>Diplostraca</taxon>
        <taxon>Cladocera</taxon>
        <taxon>Anomopoda</taxon>
        <taxon>Daphniidae</taxon>
        <taxon>Daphnia</taxon>
    </lineage>
</organism>
<evidence type="ECO:0000313" key="1">
    <source>
        <dbReference type="EMBL" id="KAK4004928.1"/>
    </source>
</evidence>
<evidence type="ECO:0000313" key="2">
    <source>
        <dbReference type="Proteomes" id="UP001234178"/>
    </source>
</evidence>
<dbReference type="Proteomes" id="UP001234178">
    <property type="component" value="Unassembled WGS sequence"/>
</dbReference>
<comment type="caution">
    <text evidence="1">The sequence shown here is derived from an EMBL/GenBank/DDBJ whole genome shotgun (WGS) entry which is preliminary data.</text>
</comment>
<protein>
    <submittedName>
        <fullName evidence="1">Uncharacterized protein</fullName>
    </submittedName>
</protein>
<dbReference type="EMBL" id="JAOYFB010000001">
    <property type="protein sequence ID" value="KAK4004928.1"/>
    <property type="molecule type" value="Genomic_DNA"/>
</dbReference>